<dbReference type="Proteomes" id="UP000504636">
    <property type="component" value="Unplaced"/>
</dbReference>
<evidence type="ECO:0000313" key="2">
    <source>
        <dbReference type="EMBL" id="KAF2801476.1"/>
    </source>
</evidence>
<dbReference type="GeneID" id="54454336"/>
<reference evidence="4" key="2">
    <citation type="submission" date="2020-04" db="EMBL/GenBank/DDBJ databases">
        <authorList>
            <consortium name="NCBI Genome Project"/>
        </authorList>
    </citation>
    <scope>NUCLEOTIDE SEQUENCE</scope>
    <source>
        <strain evidence="4">CBS 304.34</strain>
    </source>
</reference>
<proteinExistence type="predicted"/>
<keyword evidence="3" id="KW-1185">Reference proteome</keyword>
<dbReference type="EMBL" id="MU003730">
    <property type="protein sequence ID" value="KAF2801476.1"/>
    <property type="molecule type" value="Genomic_DNA"/>
</dbReference>
<accession>A0A6A6XY45</accession>
<evidence type="ECO:0000313" key="3">
    <source>
        <dbReference type="Proteomes" id="UP000504636"/>
    </source>
</evidence>
<reference evidence="2 4" key="1">
    <citation type="journal article" date="2020" name="Stud. Mycol.">
        <title>101 Dothideomycetes genomes: a test case for predicting lifestyles and emergence of pathogens.</title>
        <authorList>
            <person name="Haridas S."/>
            <person name="Albert R."/>
            <person name="Binder M."/>
            <person name="Bloem J."/>
            <person name="Labutti K."/>
            <person name="Salamov A."/>
            <person name="Andreopoulos B."/>
            <person name="Baker S."/>
            <person name="Barry K."/>
            <person name="Bills G."/>
            <person name="Bluhm B."/>
            <person name="Cannon C."/>
            <person name="Castanera R."/>
            <person name="Culley D."/>
            <person name="Daum C."/>
            <person name="Ezra D."/>
            <person name="Gonzalez J."/>
            <person name="Henrissat B."/>
            <person name="Kuo A."/>
            <person name="Liang C."/>
            <person name="Lipzen A."/>
            <person name="Lutzoni F."/>
            <person name="Magnuson J."/>
            <person name="Mondo S."/>
            <person name="Nolan M."/>
            <person name="Ohm R."/>
            <person name="Pangilinan J."/>
            <person name="Park H.-J."/>
            <person name="Ramirez L."/>
            <person name="Alfaro M."/>
            <person name="Sun H."/>
            <person name="Tritt A."/>
            <person name="Yoshinaga Y."/>
            <person name="Zwiers L.-H."/>
            <person name="Turgeon B."/>
            <person name="Goodwin S."/>
            <person name="Spatafora J."/>
            <person name="Crous P."/>
            <person name="Grigoriev I."/>
        </authorList>
    </citation>
    <scope>NUCLEOTIDE SEQUENCE</scope>
    <source>
        <strain evidence="2 4">CBS 304.34</strain>
    </source>
</reference>
<protein>
    <submittedName>
        <fullName evidence="2 4">Uncharacterized protein</fullName>
    </submittedName>
</protein>
<organism evidence="2">
    <name type="scientific">Mytilinidion resinicola</name>
    <dbReference type="NCBI Taxonomy" id="574789"/>
    <lineage>
        <taxon>Eukaryota</taxon>
        <taxon>Fungi</taxon>
        <taxon>Dikarya</taxon>
        <taxon>Ascomycota</taxon>
        <taxon>Pezizomycotina</taxon>
        <taxon>Dothideomycetes</taxon>
        <taxon>Pleosporomycetidae</taxon>
        <taxon>Mytilinidiales</taxon>
        <taxon>Mytilinidiaceae</taxon>
        <taxon>Mytilinidion</taxon>
    </lineage>
</organism>
<dbReference type="AlphaFoldDB" id="A0A6A6XY45"/>
<feature type="transmembrane region" description="Helical" evidence="1">
    <location>
        <begin position="23"/>
        <end position="49"/>
    </location>
</feature>
<reference evidence="4" key="3">
    <citation type="submission" date="2025-04" db="UniProtKB">
        <authorList>
            <consortium name="RefSeq"/>
        </authorList>
    </citation>
    <scope>IDENTIFICATION</scope>
    <source>
        <strain evidence="4">CBS 304.34</strain>
    </source>
</reference>
<evidence type="ECO:0000313" key="4">
    <source>
        <dbReference type="RefSeq" id="XP_033568440.1"/>
    </source>
</evidence>
<sequence>MSDDLCQYNCSKRPEAVSPYPDISGTVVVCGYVATAGIVIIIIMFYYCTAYDPNENPFRKDPSSSSPTQMSSFHPNPVDVIFLDLRLGIKRRFRKTNSISHTNQAHRHPNSRLRQLCVKCIQAMTDLQILSGISILISGYIQLCCGLSSYH</sequence>
<name>A0A6A6XY45_9PEZI</name>
<dbReference type="OrthoDB" id="5427664at2759"/>
<keyword evidence="1" id="KW-0812">Transmembrane</keyword>
<keyword evidence="1" id="KW-0472">Membrane</keyword>
<gene>
    <name evidence="2 4" type="ORF">BDZ99DRAFT_221806</name>
</gene>
<keyword evidence="1" id="KW-1133">Transmembrane helix</keyword>
<dbReference type="RefSeq" id="XP_033568440.1">
    <property type="nucleotide sequence ID" value="XM_033713443.1"/>
</dbReference>
<evidence type="ECO:0000256" key="1">
    <source>
        <dbReference type="SAM" id="Phobius"/>
    </source>
</evidence>